<feature type="transmembrane region" description="Helical" evidence="7">
    <location>
        <begin position="281"/>
        <end position="300"/>
    </location>
</feature>
<keyword evidence="4 7" id="KW-0812">Transmembrane</keyword>
<feature type="transmembrane region" description="Helical" evidence="7">
    <location>
        <begin position="216"/>
        <end position="240"/>
    </location>
</feature>
<feature type="transmembrane region" description="Helical" evidence="7">
    <location>
        <begin position="53"/>
        <end position="75"/>
    </location>
</feature>
<evidence type="ECO:0000256" key="1">
    <source>
        <dbReference type="ARBA" id="ARBA00004651"/>
    </source>
</evidence>
<dbReference type="RefSeq" id="WP_184677868.1">
    <property type="nucleotide sequence ID" value="NZ_JACHGY010000001.1"/>
</dbReference>
<sequence length="398" mass="40179">MDTLTRIAIAFWGTLAEMAPWLILGFVAAGVLSVFFSSAFIERHLGGKGLGSVVKAAVLGAPLPLCSCGVIPLGASLYRQGASRGATSSFLLSTPQTGVDSIAATYALMGPVFAVVRPVVALINGIFGGLLIDVASKADTAAPSTEPEKTTSCCSSKKSCCSEPEPSESSCCGSKPKAESSCCGSEPKAESTCCSSTQPETPTLGMKLKQATRYSLVTLPTDIAGALVVGLVVAALLTALVPEAALAPYLGGGVLAMFAAVLVGAPLYVCATASIPIGMGLLVAGASPGAVLAFLIAGPATNAATISVTWNLLGRRTGVLYLLSVITTAVVAGLLLDALFSLDQLFIPGHALAAHEHGLSVFDHLAAAALLALVLPAVYGKSIKPRFAPTPPALQSPA</sequence>
<dbReference type="NCBIfam" id="NF033936">
    <property type="entry name" value="CuZnOut_SO0444"/>
    <property type="match status" value="1"/>
</dbReference>
<evidence type="ECO:0000256" key="5">
    <source>
        <dbReference type="ARBA" id="ARBA00022989"/>
    </source>
</evidence>
<evidence type="ECO:0000256" key="7">
    <source>
        <dbReference type="SAM" id="Phobius"/>
    </source>
</evidence>
<dbReference type="InterPro" id="IPR005524">
    <property type="entry name" value="DUF318"/>
</dbReference>
<dbReference type="GO" id="GO:0005886">
    <property type="term" value="C:plasma membrane"/>
    <property type="evidence" value="ECO:0007669"/>
    <property type="project" value="UniProtKB-SubCell"/>
</dbReference>
<keyword evidence="9" id="KW-1185">Reference proteome</keyword>
<dbReference type="EMBL" id="JACHGY010000001">
    <property type="protein sequence ID" value="MBB6430348.1"/>
    <property type="molecule type" value="Genomic_DNA"/>
</dbReference>
<dbReference type="PANTHER" id="PTHR34184">
    <property type="entry name" value="UPF0718 PROTEIN YCGR"/>
    <property type="match status" value="1"/>
</dbReference>
<comment type="subcellular location">
    <subcellularLocation>
        <location evidence="1">Cell membrane</location>
        <topology evidence="1">Multi-pass membrane protein</topology>
    </subcellularLocation>
</comment>
<feature type="transmembrane region" description="Helical" evidence="7">
    <location>
        <begin position="361"/>
        <end position="379"/>
    </location>
</feature>
<gene>
    <name evidence="8" type="ORF">HNQ40_002154</name>
</gene>
<evidence type="ECO:0000313" key="9">
    <source>
        <dbReference type="Proteomes" id="UP000541810"/>
    </source>
</evidence>
<evidence type="ECO:0000313" key="8">
    <source>
        <dbReference type="EMBL" id="MBB6430348.1"/>
    </source>
</evidence>
<reference evidence="8 9" key="1">
    <citation type="submission" date="2020-08" db="EMBL/GenBank/DDBJ databases">
        <title>Genomic Encyclopedia of Type Strains, Phase IV (KMG-IV): sequencing the most valuable type-strain genomes for metagenomic binning, comparative biology and taxonomic classification.</title>
        <authorList>
            <person name="Goeker M."/>
        </authorList>
    </citation>
    <scope>NUCLEOTIDE SEQUENCE [LARGE SCALE GENOMIC DNA]</scope>
    <source>
        <strain evidence="8 9">DSM 103725</strain>
    </source>
</reference>
<organism evidence="8 9">
    <name type="scientific">Algisphaera agarilytica</name>
    <dbReference type="NCBI Taxonomy" id="1385975"/>
    <lineage>
        <taxon>Bacteria</taxon>
        <taxon>Pseudomonadati</taxon>
        <taxon>Planctomycetota</taxon>
        <taxon>Phycisphaerae</taxon>
        <taxon>Phycisphaerales</taxon>
        <taxon>Phycisphaeraceae</taxon>
        <taxon>Algisphaera</taxon>
    </lineage>
</organism>
<keyword evidence="6 7" id="KW-0472">Membrane</keyword>
<feature type="transmembrane region" description="Helical" evidence="7">
    <location>
        <begin position="320"/>
        <end position="340"/>
    </location>
</feature>
<feature type="transmembrane region" description="Helical" evidence="7">
    <location>
        <begin position="246"/>
        <end position="269"/>
    </location>
</feature>
<evidence type="ECO:0000256" key="3">
    <source>
        <dbReference type="ARBA" id="ARBA00022475"/>
    </source>
</evidence>
<keyword evidence="5 7" id="KW-1133">Transmembrane helix</keyword>
<dbReference type="Pfam" id="PF03773">
    <property type="entry name" value="ArsP_1"/>
    <property type="match status" value="1"/>
</dbReference>
<feature type="transmembrane region" description="Helical" evidence="7">
    <location>
        <begin position="21"/>
        <end position="41"/>
    </location>
</feature>
<protein>
    <recommendedName>
        <fullName evidence="10">Permease</fullName>
    </recommendedName>
</protein>
<accession>A0A7X0H749</accession>
<evidence type="ECO:0000256" key="6">
    <source>
        <dbReference type="ARBA" id="ARBA00023136"/>
    </source>
</evidence>
<keyword evidence="3" id="KW-1003">Cell membrane</keyword>
<evidence type="ECO:0000256" key="4">
    <source>
        <dbReference type="ARBA" id="ARBA00022692"/>
    </source>
</evidence>
<name>A0A7X0H749_9BACT</name>
<evidence type="ECO:0000256" key="2">
    <source>
        <dbReference type="ARBA" id="ARBA00006386"/>
    </source>
</evidence>
<evidence type="ECO:0008006" key="10">
    <source>
        <dbReference type="Google" id="ProtNLM"/>
    </source>
</evidence>
<dbReference type="Proteomes" id="UP000541810">
    <property type="component" value="Unassembled WGS sequence"/>
</dbReference>
<comment type="similarity">
    <text evidence="2">Belongs to the UPF0718 family.</text>
</comment>
<dbReference type="AlphaFoldDB" id="A0A7X0H749"/>
<dbReference type="InterPro" id="IPR052923">
    <property type="entry name" value="UPF0718"/>
</dbReference>
<proteinExistence type="inferred from homology"/>
<dbReference type="PANTHER" id="PTHR34184:SF4">
    <property type="entry name" value="UPF0718 PROTEIN YCGR"/>
    <property type="match status" value="1"/>
</dbReference>
<comment type="caution">
    <text evidence="8">The sequence shown here is derived from an EMBL/GenBank/DDBJ whole genome shotgun (WGS) entry which is preliminary data.</text>
</comment>